<dbReference type="InterPro" id="IPR050336">
    <property type="entry name" value="Chromosome_partition/occlusion"/>
</dbReference>
<dbReference type="PANTHER" id="PTHR33375:SF1">
    <property type="entry name" value="CHROMOSOME-PARTITIONING PROTEIN PARB-RELATED"/>
    <property type="match status" value="1"/>
</dbReference>
<proteinExistence type="predicted"/>
<protein>
    <recommendedName>
        <fullName evidence="1">ParB-like N-terminal domain-containing protein</fullName>
    </recommendedName>
</protein>
<gene>
    <name evidence="2" type="ORF">LCGC14_0421240</name>
</gene>
<name>A0A0F9T8U9_9ZZZZ</name>
<dbReference type="Pfam" id="PF02195">
    <property type="entry name" value="ParB_N"/>
    <property type="match status" value="1"/>
</dbReference>
<organism evidence="2">
    <name type="scientific">marine sediment metagenome</name>
    <dbReference type="NCBI Taxonomy" id="412755"/>
    <lineage>
        <taxon>unclassified sequences</taxon>
        <taxon>metagenomes</taxon>
        <taxon>ecological metagenomes</taxon>
    </lineage>
</organism>
<dbReference type="InterPro" id="IPR036086">
    <property type="entry name" value="ParB/Sulfiredoxin_sf"/>
</dbReference>
<dbReference type="InterPro" id="IPR003115">
    <property type="entry name" value="ParB_N"/>
</dbReference>
<sequence>MAKRKLQVEYVPIEQIRPFEGNPRKNDESVESIIKSIEAFGYTNPILVRKADNVIIAGHTRLKALKQIGEKEVAVIFLDLTETDARVYGIFDNKSVVNTDWDLGKLAELFVEFDRLDVRMDLTGFSEEEIADIAPATFEPPPSQEPTPPESTIVKCPKCGEEFDVKEAKI</sequence>
<evidence type="ECO:0000259" key="1">
    <source>
        <dbReference type="SMART" id="SM00470"/>
    </source>
</evidence>
<reference evidence="2" key="1">
    <citation type="journal article" date="2015" name="Nature">
        <title>Complex archaea that bridge the gap between prokaryotes and eukaryotes.</title>
        <authorList>
            <person name="Spang A."/>
            <person name="Saw J.H."/>
            <person name="Jorgensen S.L."/>
            <person name="Zaremba-Niedzwiedzka K."/>
            <person name="Martijn J."/>
            <person name="Lind A.E."/>
            <person name="van Eijk R."/>
            <person name="Schleper C."/>
            <person name="Guy L."/>
            <person name="Ettema T.J."/>
        </authorList>
    </citation>
    <scope>NUCLEOTIDE SEQUENCE</scope>
</reference>
<accession>A0A0F9T8U9</accession>
<evidence type="ECO:0000313" key="2">
    <source>
        <dbReference type="EMBL" id="KKN71402.1"/>
    </source>
</evidence>
<comment type="caution">
    <text evidence="2">The sequence shown here is derived from an EMBL/GenBank/DDBJ whole genome shotgun (WGS) entry which is preliminary data.</text>
</comment>
<dbReference type="PANTHER" id="PTHR33375">
    <property type="entry name" value="CHROMOSOME-PARTITIONING PROTEIN PARB-RELATED"/>
    <property type="match status" value="1"/>
</dbReference>
<dbReference type="SMART" id="SM00470">
    <property type="entry name" value="ParB"/>
    <property type="match status" value="1"/>
</dbReference>
<feature type="domain" description="ParB-like N-terminal" evidence="1">
    <location>
        <begin position="9"/>
        <end position="94"/>
    </location>
</feature>
<dbReference type="AlphaFoldDB" id="A0A0F9T8U9"/>
<dbReference type="EMBL" id="LAZR01000384">
    <property type="protein sequence ID" value="KKN71402.1"/>
    <property type="molecule type" value="Genomic_DNA"/>
</dbReference>
<dbReference type="GO" id="GO:0005694">
    <property type="term" value="C:chromosome"/>
    <property type="evidence" value="ECO:0007669"/>
    <property type="project" value="TreeGrafter"/>
</dbReference>
<dbReference type="Gene3D" id="3.90.1530.10">
    <property type="entry name" value="Conserved hypothetical protein from pyrococcus furiosus pfu- 392566-001, ParB domain"/>
    <property type="match status" value="1"/>
</dbReference>
<dbReference type="GO" id="GO:0007059">
    <property type="term" value="P:chromosome segregation"/>
    <property type="evidence" value="ECO:0007669"/>
    <property type="project" value="TreeGrafter"/>
</dbReference>
<dbReference type="SUPFAM" id="SSF110849">
    <property type="entry name" value="ParB/Sulfiredoxin"/>
    <property type="match status" value="1"/>
</dbReference>